<dbReference type="Gene3D" id="2.60.120.10">
    <property type="entry name" value="Jelly Rolls"/>
    <property type="match status" value="1"/>
</dbReference>
<dbReference type="CDD" id="cd06990">
    <property type="entry name" value="cupin_DUF861"/>
    <property type="match status" value="1"/>
</dbReference>
<dbReference type="AlphaFoldDB" id="A0A0Y0MD53"/>
<dbReference type="KEGG" id="mvd:AWU67_02995"/>
<feature type="compositionally biased region" description="Basic and acidic residues" evidence="1">
    <location>
        <begin position="7"/>
        <end position="17"/>
    </location>
</feature>
<evidence type="ECO:0000259" key="2">
    <source>
        <dbReference type="Pfam" id="PF05899"/>
    </source>
</evidence>
<keyword evidence="4" id="KW-1185">Reference proteome</keyword>
<gene>
    <name evidence="3" type="ORF">AWU67_02995</name>
</gene>
<evidence type="ECO:0000313" key="4">
    <source>
        <dbReference type="Proteomes" id="UP000058305"/>
    </source>
</evidence>
<dbReference type="EMBL" id="CP014145">
    <property type="protein sequence ID" value="AMB58006.1"/>
    <property type="molecule type" value="Genomic_DNA"/>
</dbReference>
<sequence length="120" mass="13210">MSSLVRKSLDTPDETRQFTENAGQLQLVTTDTGAVGRATFEPGWRWSQNVKPIVQTDSCQAAHVGYFLSGHMKVVMDDGEEMEYGPGDFATMAPGHDAWIVGDETCVFLDWQGFADYAKG</sequence>
<dbReference type="InterPro" id="IPR008579">
    <property type="entry name" value="UGlyAH_Cupin_dom"/>
</dbReference>
<feature type="region of interest" description="Disordered" evidence="1">
    <location>
        <begin position="1"/>
        <end position="23"/>
    </location>
</feature>
<dbReference type="RefSeq" id="WP_067226586.1">
    <property type="nucleotide sequence ID" value="NZ_CP014145.1"/>
</dbReference>
<dbReference type="OrthoDB" id="161242at2"/>
<proteinExistence type="predicted"/>
<protein>
    <submittedName>
        <fullName evidence="3">Cupin</fullName>
    </submittedName>
</protein>
<evidence type="ECO:0000313" key="3">
    <source>
        <dbReference type="EMBL" id="AMB58006.1"/>
    </source>
</evidence>
<dbReference type="Pfam" id="PF05899">
    <property type="entry name" value="Cupin_3"/>
    <property type="match status" value="1"/>
</dbReference>
<dbReference type="InterPro" id="IPR011051">
    <property type="entry name" value="RmlC_Cupin_sf"/>
</dbReference>
<reference evidence="4" key="2">
    <citation type="submission" date="2016-01" db="EMBL/GenBank/DDBJ databases">
        <title>First complete genome sequence of a species in the genus Microterricola, an extremophilic cold active enzyme producing strain ERGS5:02 isolated from Sikkim Himalaya.</title>
        <authorList>
            <person name="Kumar R."/>
            <person name="Singh D."/>
            <person name="Swarnkar M.K."/>
        </authorList>
    </citation>
    <scope>NUCLEOTIDE SEQUENCE [LARGE SCALE GENOMIC DNA]</scope>
    <source>
        <strain evidence="4">ERGS5:02</strain>
    </source>
</reference>
<reference evidence="3 4" key="1">
    <citation type="journal article" date="2016" name="J. Biotechnol.">
        <title>First complete genome sequence of a species in the genus Microterricola, an extremophilic cold active enzyme producing bacterial strain ERGS5:02 isolated from Sikkim Himalaya.</title>
        <authorList>
            <person name="Himanshu"/>
            <person name="Swarnkar M.K."/>
            <person name="Singh D."/>
            <person name="Kumar R."/>
        </authorList>
    </citation>
    <scope>NUCLEOTIDE SEQUENCE [LARGE SCALE GENOMIC DNA]</scope>
    <source>
        <strain evidence="3 4">ERGS5:02</strain>
    </source>
</reference>
<organism evidence="3 4">
    <name type="scientific">Microterricola viridarii</name>
    <dbReference type="NCBI Taxonomy" id="412690"/>
    <lineage>
        <taxon>Bacteria</taxon>
        <taxon>Bacillati</taxon>
        <taxon>Actinomycetota</taxon>
        <taxon>Actinomycetes</taxon>
        <taxon>Micrococcales</taxon>
        <taxon>Microbacteriaceae</taxon>
        <taxon>Microterricola</taxon>
    </lineage>
</organism>
<feature type="domain" description="(S)-ureidoglycine aminohydrolase cupin" evidence="2">
    <location>
        <begin position="65"/>
        <end position="96"/>
    </location>
</feature>
<dbReference type="InterPro" id="IPR014710">
    <property type="entry name" value="RmlC-like_jellyroll"/>
</dbReference>
<dbReference type="Proteomes" id="UP000058305">
    <property type="component" value="Chromosome"/>
</dbReference>
<dbReference type="SUPFAM" id="SSF51182">
    <property type="entry name" value="RmlC-like cupins"/>
    <property type="match status" value="1"/>
</dbReference>
<evidence type="ECO:0000256" key="1">
    <source>
        <dbReference type="SAM" id="MobiDB-lite"/>
    </source>
</evidence>
<accession>A0A0Y0MD53</accession>
<name>A0A0Y0MD53_9MICO</name>